<feature type="compositionally biased region" description="Basic and acidic residues" evidence="1">
    <location>
        <begin position="90"/>
        <end position="102"/>
    </location>
</feature>
<gene>
    <name evidence="2" type="ORF">AVDCRST_MAG83-1657</name>
</gene>
<feature type="region of interest" description="Disordered" evidence="1">
    <location>
        <begin position="1"/>
        <end position="111"/>
    </location>
</feature>
<evidence type="ECO:0000256" key="1">
    <source>
        <dbReference type="SAM" id="MobiDB-lite"/>
    </source>
</evidence>
<proteinExistence type="predicted"/>
<sequence length="180" mass="20624">EHVNIQSRRERHHRRSRPADRRAHLRAHRDQRRRGGIRCRGIHPDPALRQRHRPQGLPLPGLGHARPRRDGPCHPAAARRDRRAGGGGGRRPEHCHRLGNRREARRLRPAPLLPDRAPGLAHCGRGAVLRCRVVPRCPALVPQPDHRHRPGARPAVRLRRAARCLPARGLPRRVRCVQWI</sequence>
<name>A0A6J4I5M0_9MICC</name>
<organism evidence="2">
    <name type="scientific">uncultured Arthrobacter sp</name>
    <dbReference type="NCBI Taxonomy" id="114050"/>
    <lineage>
        <taxon>Bacteria</taxon>
        <taxon>Bacillati</taxon>
        <taxon>Actinomycetota</taxon>
        <taxon>Actinomycetes</taxon>
        <taxon>Micrococcales</taxon>
        <taxon>Micrococcaceae</taxon>
        <taxon>Arthrobacter</taxon>
        <taxon>environmental samples</taxon>
    </lineage>
</organism>
<accession>A0A6J4I5M0</accession>
<protein>
    <submittedName>
        <fullName evidence="2">Uncharacterized protein</fullName>
    </submittedName>
</protein>
<dbReference type="EMBL" id="CADCTE010000095">
    <property type="protein sequence ID" value="CAA9241046.1"/>
    <property type="molecule type" value="Genomic_DNA"/>
</dbReference>
<feature type="non-terminal residue" evidence="2">
    <location>
        <position position="1"/>
    </location>
</feature>
<reference evidence="2" key="1">
    <citation type="submission" date="2020-02" db="EMBL/GenBank/DDBJ databases">
        <authorList>
            <person name="Meier V. D."/>
        </authorList>
    </citation>
    <scope>NUCLEOTIDE SEQUENCE</scope>
    <source>
        <strain evidence="2">AVDCRST_MAG83</strain>
    </source>
</reference>
<feature type="compositionally biased region" description="Basic residues" evidence="1">
    <location>
        <begin position="23"/>
        <end position="41"/>
    </location>
</feature>
<evidence type="ECO:0000313" key="2">
    <source>
        <dbReference type="EMBL" id="CAA9241046.1"/>
    </source>
</evidence>
<feature type="non-terminal residue" evidence="2">
    <location>
        <position position="180"/>
    </location>
</feature>
<dbReference type="AlphaFoldDB" id="A0A6J4I5M0"/>